<evidence type="ECO:0000256" key="14">
    <source>
        <dbReference type="SAM" id="MobiDB-lite"/>
    </source>
</evidence>
<dbReference type="InterPro" id="IPR009075">
    <property type="entry name" value="AcylCo_DH/oxidase_C"/>
</dbReference>
<comment type="pathway">
    <text evidence="2">Lipid metabolism; mitochondrial fatty acid beta-oxidation.</text>
</comment>
<dbReference type="PANTHER" id="PTHR43884">
    <property type="entry name" value="ACYL-COA DEHYDROGENASE"/>
    <property type="match status" value="1"/>
</dbReference>
<dbReference type="RefSeq" id="WP_148901607.1">
    <property type="nucleotide sequence ID" value="NZ_VSZQ01000017.1"/>
</dbReference>
<protein>
    <recommendedName>
        <fullName evidence="11">short-chain 2-methylacyl-CoA dehydrogenase</fullName>
        <ecNumber evidence="11">1.3.8.5</ecNumber>
    </recommendedName>
</protein>
<dbReference type="SUPFAM" id="SSF56645">
    <property type="entry name" value="Acyl-CoA dehydrogenase NM domain-like"/>
    <property type="match status" value="1"/>
</dbReference>
<dbReference type="Pfam" id="PF02771">
    <property type="entry name" value="Acyl-CoA_dh_N"/>
    <property type="match status" value="1"/>
</dbReference>
<evidence type="ECO:0000256" key="3">
    <source>
        <dbReference type="ARBA" id="ARBA00009347"/>
    </source>
</evidence>
<keyword evidence="6 13" id="KW-0274">FAD</keyword>
<comment type="catalytic activity">
    <reaction evidence="12">
        <text>2-methylbutanoyl-CoA + oxidized [electron-transfer flavoprotein] + H(+) = (2E)-2-methylbut-2-enoyl-CoA + reduced [electron-transfer flavoprotein]</text>
        <dbReference type="Rhea" id="RHEA:43780"/>
        <dbReference type="Rhea" id="RHEA-COMP:10685"/>
        <dbReference type="Rhea" id="RHEA-COMP:10686"/>
        <dbReference type="ChEBI" id="CHEBI:15378"/>
        <dbReference type="ChEBI" id="CHEBI:57336"/>
        <dbReference type="ChEBI" id="CHEBI:57337"/>
        <dbReference type="ChEBI" id="CHEBI:57692"/>
        <dbReference type="ChEBI" id="CHEBI:58307"/>
        <dbReference type="EC" id="1.3.8.5"/>
    </reaction>
    <physiologicalReaction direction="left-to-right" evidence="12">
        <dbReference type="Rhea" id="RHEA:43781"/>
    </physiologicalReaction>
</comment>
<dbReference type="Gene3D" id="2.40.110.10">
    <property type="entry name" value="Butyryl-CoA Dehydrogenase, subunit A, domain 2"/>
    <property type="match status" value="1"/>
</dbReference>
<evidence type="ECO:0000256" key="8">
    <source>
        <dbReference type="ARBA" id="ARBA00023002"/>
    </source>
</evidence>
<evidence type="ECO:0000256" key="9">
    <source>
        <dbReference type="ARBA" id="ARBA00023098"/>
    </source>
</evidence>
<dbReference type="InterPro" id="IPR006089">
    <property type="entry name" value="Acyl-CoA_DH_CS"/>
</dbReference>
<dbReference type="Proteomes" id="UP000323242">
    <property type="component" value="Unassembled WGS sequence"/>
</dbReference>
<feature type="domain" description="Acyl-CoA dehydrogenase/oxidase C-terminal" evidence="15">
    <location>
        <begin position="236"/>
        <end position="385"/>
    </location>
</feature>
<evidence type="ECO:0000256" key="13">
    <source>
        <dbReference type="RuleBase" id="RU362125"/>
    </source>
</evidence>
<dbReference type="AlphaFoldDB" id="A0A5D4JJG2"/>
<dbReference type="InterPro" id="IPR013786">
    <property type="entry name" value="AcylCoA_DH/ox_N"/>
</dbReference>
<comment type="caution">
    <text evidence="18">The sequence shown here is derived from an EMBL/GenBank/DDBJ whole genome shotgun (WGS) entry which is preliminary data.</text>
</comment>
<keyword evidence="8 13" id="KW-0560">Oxidoreductase</keyword>
<name>A0A5D4JJG2_9ACTN</name>
<sequence>MNANPGQTATDATDHPDSPENQRWRERIRHFAEKEIAPLSTTMDRTATLDAGLRERLFAEGLMSVEIPRGYGGTGGTLCQLILTIEEVARVDPGVAVGVHVHNVLVAGTLLRHASGDQRRQYLPQLATGKIGAFALSEEQAGSDAFALTTVARQDEAGYLLTGRKRWTSNARNADLLLVFALADAGGPTAFVVPADAPGVSLDDRVQQMGVRAAATSDVIFDGTPVRTAQRVGPPGGGQTVALSGLGLGRLGIAAQMTGLAQGALDAAVGYSRVREQFGGRIADHQGVAFPLADVASRLAAARALLYRAVDLHGRGTDPVELMRLTAMAKYVASEVAERAASVAVETLGGNGYTDAYPVERFYRDAKAGKIYEGTSNVLLRTIASILIGGSPGD</sequence>
<dbReference type="PIRSF" id="PIRSF016578">
    <property type="entry name" value="HsaA"/>
    <property type="match status" value="1"/>
</dbReference>
<dbReference type="GO" id="GO:0050660">
    <property type="term" value="F:flavin adenine dinucleotide binding"/>
    <property type="evidence" value="ECO:0007669"/>
    <property type="project" value="InterPro"/>
</dbReference>
<evidence type="ECO:0000256" key="10">
    <source>
        <dbReference type="ARBA" id="ARBA00037895"/>
    </source>
</evidence>
<comment type="similarity">
    <text evidence="3 13">Belongs to the acyl-CoA dehydrogenase family.</text>
</comment>
<evidence type="ECO:0000313" key="19">
    <source>
        <dbReference type="Proteomes" id="UP000323242"/>
    </source>
</evidence>
<dbReference type="Pfam" id="PF00441">
    <property type="entry name" value="Acyl-CoA_dh_1"/>
    <property type="match status" value="1"/>
</dbReference>
<keyword evidence="9" id="KW-0443">Lipid metabolism</keyword>
<proteinExistence type="inferred from homology"/>
<evidence type="ECO:0000259" key="16">
    <source>
        <dbReference type="Pfam" id="PF02770"/>
    </source>
</evidence>
<reference evidence="18 19" key="1">
    <citation type="submission" date="2019-08" db="EMBL/GenBank/DDBJ databases">
        <title>Draft genome for granaticin producer strain Streptomyces parvus C05.</title>
        <authorList>
            <person name="Gonzalez-Pimentel J.L."/>
        </authorList>
    </citation>
    <scope>NUCLEOTIDE SEQUENCE [LARGE SCALE GENOMIC DNA]</scope>
    <source>
        <strain evidence="18 19">C05</strain>
    </source>
</reference>
<dbReference type="Gene3D" id="1.20.140.10">
    <property type="entry name" value="Butyryl-CoA Dehydrogenase, subunit A, domain 3"/>
    <property type="match status" value="1"/>
</dbReference>
<evidence type="ECO:0000256" key="2">
    <source>
        <dbReference type="ARBA" id="ARBA00005198"/>
    </source>
</evidence>
<evidence type="ECO:0000256" key="6">
    <source>
        <dbReference type="ARBA" id="ARBA00022827"/>
    </source>
</evidence>
<feature type="compositionally biased region" description="Polar residues" evidence="14">
    <location>
        <begin position="1"/>
        <end position="11"/>
    </location>
</feature>
<evidence type="ECO:0000313" key="18">
    <source>
        <dbReference type="EMBL" id="TYR65647.1"/>
    </source>
</evidence>
<organism evidence="18 19">
    <name type="scientific">Streptomyces parvus</name>
    <dbReference type="NCBI Taxonomy" id="66428"/>
    <lineage>
        <taxon>Bacteria</taxon>
        <taxon>Bacillati</taxon>
        <taxon>Actinomycetota</taxon>
        <taxon>Actinomycetes</taxon>
        <taxon>Kitasatosporales</taxon>
        <taxon>Streptomycetaceae</taxon>
        <taxon>Streptomyces</taxon>
    </lineage>
</organism>
<evidence type="ECO:0000259" key="15">
    <source>
        <dbReference type="Pfam" id="PF00441"/>
    </source>
</evidence>
<comment type="pathway">
    <text evidence="10">Amino-acid degradation; L-isoleucine degradation.</text>
</comment>
<accession>A0A5D4JJG2</accession>
<comment type="subunit">
    <text evidence="4">Homotetramer.</text>
</comment>
<evidence type="ECO:0000256" key="1">
    <source>
        <dbReference type="ARBA" id="ARBA00001974"/>
    </source>
</evidence>
<dbReference type="Gene3D" id="1.10.540.10">
    <property type="entry name" value="Acyl-CoA dehydrogenase/oxidase, N-terminal domain"/>
    <property type="match status" value="1"/>
</dbReference>
<dbReference type="FunFam" id="1.20.140.10:FF:000004">
    <property type="entry name" value="Acyl-CoA dehydrogenase FadE25"/>
    <property type="match status" value="1"/>
</dbReference>
<keyword evidence="7" id="KW-0276">Fatty acid metabolism</keyword>
<dbReference type="PROSITE" id="PS00072">
    <property type="entry name" value="ACYL_COA_DH_1"/>
    <property type="match status" value="1"/>
</dbReference>
<evidence type="ECO:0000256" key="5">
    <source>
        <dbReference type="ARBA" id="ARBA00022630"/>
    </source>
</evidence>
<evidence type="ECO:0000256" key="7">
    <source>
        <dbReference type="ARBA" id="ARBA00022832"/>
    </source>
</evidence>
<dbReference type="InterPro" id="IPR037069">
    <property type="entry name" value="AcylCoA_DH/ox_N_sf"/>
</dbReference>
<dbReference type="GO" id="GO:0003853">
    <property type="term" value="F:short-chain 2-methyl fatty acyl-CoA dehydrogenase activity"/>
    <property type="evidence" value="ECO:0007669"/>
    <property type="project" value="UniProtKB-EC"/>
</dbReference>
<feature type="region of interest" description="Disordered" evidence="14">
    <location>
        <begin position="1"/>
        <end position="22"/>
    </location>
</feature>
<dbReference type="EMBL" id="VSZQ01000017">
    <property type="protein sequence ID" value="TYR65647.1"/>
    <property type="molecule type" value="Genomic_DNA"/>
</dbReference>
<dbReference type="PANTHER" id="PTHR43884:SF1">
    <property type="entry name" value="SHORT_BRANCHED CHAIN SPECIFIC ACYL-COA DEHYDROGENASE, MITOCHONDRIAL"/>
    <property type="match status" value="1"/>
</dbReference>
<dbReference type="InterPro" id="IPR046373">
    <property type="entry name" value="Acyl-CoA_Oxase/DH_mid-dom_sf"/>
</dbReference>
<evidence type="ECO:0000256" key="12">
    <source>
        <dbReference type="ARBA" id="ARBA00048235"/>
    </source>
</evidence>
<keyword evidence="5 13" id="KW-0285">Flavoprotein</keyword>
<dbReference type="SUPFAM" id="SSF47203">
    <property type="entry name" value="Acyl-CoA dehydrogenase C-terminal domain-like"/>
    <property type="match status" value="1"/>
</dbReference>
<dbReference type="InterPro" id="IPR009100">
    <property type="entry name" value="AcylCoA_DH/oxidase_NM_dom_sf"/>
</dbReference>
<dbReference type="EC" id="1.3.8.5" evidence="11"/>
<dbReference type="FunFam" id="1.10.540.10:FF:000026">
    <property type="entry name" value="Acyl-CoA dehydrogenase medium chain"/>
    <property type="match status" value="1"/>
</dbReference>
<dbReference type="GO" id="GO:0006631">
    <property type="term" value="P:fatty acid metabolic process"/>
    <property type="evidence" value="ECO:0007669"/>
    <property type="project" value="UniProtKB-KW"/>
</dbReference>
<evidence type="ECO:0000256" key="11">
    <source>
        <dbReference type="ARBA" id="ARBA00039036"/>
    </source>
</evidence>
<dbReference type="InterPro" id="IPR006091">
    <property type="entry name" value="Acyl-CoA_Oxase/DH_mid-dom"/>
</dbReference>
<feature type="compositionally biased region" description="Basic and acidic residues" evidence="14">
    <location>
        <begin position="12"/>
        <end position="22"/>
    </location>
</feature>
<evidence type="ECO:0000259" key="17">
    <source>
        <dbReference type="Pfam" id="PF02771"/>
    </source>
</evidence>
<comment type="cofactor">
    <cofactor evidence="1 13">
        <name>FAD</name>
        <dbReference type="ChEBI" id="CHEBI:57692"/>
    </cofactor>
</comment>
<keyword evidence="19" id="KW-1185">Reference proteome</keyword>
<dbReference type="Pfam" id="PF02770">
    <property type="entry name" value="Acyl-CoA_dh_M"/>
    <property type="match status" value="1"/>
</dbReference>
<feature type="domain" description="Acyl-CoA dehydrogenase/oxidase N-terminal" evidence="17">
    <location>
        <begin position="18"/>
        <end position="130"/>
    </location>
</feature>
<dbReference type="InterPro" id="IPR036250">
    <property type="entry name" value="AcylCo_DH-like_C"/>
</dbReference>
<evidence type="ECO:0000256" key="4">
    <source>
        <dbReference type="ARBA" id="ARBA00011881"/>
    </source>
</evidence>
<feature type="domain" description="Acyl-CoA oxidase/dehydrogenase middle" evidence="16">
    <location>
        <begin position="133"/>
        <end position="222"/>
    </location>
</feature>
<gene>
    <name evidence="18" type="ORF">FY004_05185</name>
</gene>